<reference evidence="3 4" key="1">
    <citation type="submission" date="2023-07" db="EMBL/GenBank/DDBJ databases">
        <title>Genomic Encyclopedia of Type Strains, Phase IV (KMG-IV): sequencing the most valuable type-strain genomes for metagenomic binning, comparative biology and taxonomic classification.</title>
        <authorList>
            <person name="Goeker M."/>
        </authorList>
    </citation>
    <scope>NUCLEOTIDE SEQUENCE [LARGE SCALE GENOMIC DNA]</scope>
    <source>
        <strain evidence="3 4">DSM 19619</strain>
    </source>
</reference>
<evidence type="ECO:0000256" key="1">
    <source>
        <dbReference type="SAM" id="MobiDB-lite"/>
    </source>
</evidence>
<dbReference type="RefSeq" id="WP_307275404.1">
    <property type="nucleotide sequence ID" value="NZ_JAUSVX010000007.1"/>
</dbReference>
<comment type="caution">
    <text evidence="3">The sequence shown here is derived from an EMBL/GenBank/DDBJ whole genome shotgun (WGS) entry which is preliminary data.</text>
</comment>
<dbReference type="InterPro" id="IPR043148">
    <property type="entry name" value="TagF_C"/>
</dbReference>
<dbReference type="InterPro" id="IPR029063">
    <property type="entry name" value="SAM-dependent_MTases_sf"/>
</dbReference>
<dbReference type="GO" id="GO:0032259">
    <property type="term" value="P:methylation"/>
    <property type="evidence" value="ECO:0007669"/>
    <property type="project" value="UniProtKB-KW"/>
</dbReference>
<dbReference type="Gene3D" id="3.40.50.150">
    <property type="entry name" value="Vaccinia Virus protein VP39"/>
    <property type="match status" value="1"/>
</dbReference>
<dbReference type="SUPFAM" id="SSF53335">
    <property type="entry name" value="S-adenosyl-L-methionine-dependent methyltransferases"/>
    <property type="match status" value="1"/>
</dbReference>
<name>A0ABU0JBL5_9HYPH</name>
<protein>
    <submittedName>
        <fullName evidence="3">FkbM family methyltransferase</fullName>
    </submittedName>
</protein>
<sequence>MRLVVAGSTGRAILNWDPLLDFVEAKGGAAGTILMDPSAADDVEWPAPSRARWKHIVDPGREDAMKGLVDAVTAEKPEVVLLATVLSDLEVNLHAAMQRIPERPAIVGAQHGFFQYWSRYKELSSFDAFLTYGPFFQAAVEDDPRFVAASLPKIDRIRYRPVTRKHRRVLLAPQTHFHPEISEIVLQLKQQCGLDTIIRPHPAAPYLYDDLSRHDFVDFDRRSDLNEVFARIDGVITTGSTIALEALAAAKPVVVLPFQFGEAYTKAGIVADDLTVDGLLKIFSKFSDRKFLEDIKRFLASTTGSDTHNRSRLAYFRLQDIIKRNKQKNALMPYLTSSKTDDSIEAISESGSIGGLNRASLSIDQLARSHRGAEGVAKVLPVAHRHAVMSDRGPNWEGLHDKWVLFPHPSGPMLWLRLGDSASHGIIRWERDDGMTKFILSKLTPGGTFLDAGANAGWFVLRAAQVYKGLGDGGVIAFEPQTLLHGYLLKSIEANGFGAFVEAHRIALGDEDGSVPVPDGGARRSISSEPTGADNAVPMRRLDDLTVSVKSHVDCMKLNVEGTGPLFVAGAQNFIRRHKPTIVSEVNTRKLWEASKSEWEDYINTIESMGYRTYRLRPDATLLPLDRLGLDGSGGSVDVVFEPVGQS</sequence>
<dbReference type="Pfam" id="PF05050">
    <property type="entry name" value="Methyltransf_21"/>
    <property type="match status" value="1"/>
</dbReference>
<evidence type="ECO:0000259" key="2">
    <source>
        <dbReference type="Pfam" id="PF05050"/>
    </source>
</evidence>
<dbReference type="Gene3D" id="3.40.50.12580">
    <property type="match status" value="1"/>
</dbReference>
<keyword evidence="4" id="KW-1185">Reference proteome</keyword>
<dbReference type="InterPro" id="IPR006342">
    <property type="entry name" value="FkbM_mtfrase"/>
</dbReference>
<feature type="domain" description="Methyltransferase FkbM" evidence="2">
    <location>
        <begin position="451"/>
        <end position="612"/>
    </location>
</feature>
<dbReference type="GO" id="GO:0008168">
    <property type="term" value="F:methyltransferase activity"/>
    <property type="evidence" value="ECO:0007669"/>
    <property type="project" value="UniProtKB-KW"/>
</dbReference>
<evidence type="ECO:0000313" key="3">
    <source>
        <dbReference type="EMBL" id="MDQ0470985.1"/>
    </source>
</evidence>
<feature type="region of interest" description="Disordered" evidence="1">
    <location>
        <begin position="512"/>
        <end position="535"/>
    </location>
</feature>
<dbReference type="SUPFAM" id="SSF53756">
    <property type="entry name" value="UDP-Glycosyltransferase/glycogen phosphorylase"/>
    <property type="match status" value="1"/>
</dbReference>
<evidence type="ECO:0000313" key="4">
    <source>
        <dbReference type="Proteomes" id="UP001242480"/>
    </source>
</evidence>
<dbReference type="PANTHER" id="PTHR34203:SF15">
    <property type="entry name" value="SLL1173 PROTEIN"/>
    <property type="match status" value="1"/>
</dbReference>
<keyword evidence="3" id="KW-0808">Transferase</keyword>
<gene>
    <name evidence="3" type="ORF">QO011_004004</name>
</gene>
<organism evidence="3 4">
    <name type="scientific">Labrys wisconsinensis</name>
    <dbReference type="NCBI Taxonomy" id="425677"/>
    <lineage>
        <taxon>Bacteria</taxon>
        <taxon>Pseudomonadati</taxon>
        <taxon>Pseudomonadota</taxon>
        <taxon>Alphaproteobacteria</taxon>
        <taxon>Hyphomicrobiales</taxon>
        <taxon>Xanthobacteraceae</taxon>
        <taxon>Labrys</taxon>
    </lineage>
</organism>
<dbReference type="Proteomes" id="UP001242480">
    <property type="component" value="Unassembled WGS sequence"/>
</dbReference>
<accession>A0ABU0JBL5</accession>
<keyword evidence="3" id="KW-0489">Methyltransferase</keyword>
<dbReference type="EMBL" id="JAUSVX010000007">
    <property type="protein sequence ID" value="MDQ0470985.1"/>
    <property type="molecule type" value="Genomic_DNA"/>
</dbReference>
<dbReference type="PANTHER" id="PTHR34203">
    <property type="entry name" value="METHYLTRANSFERASE, FKBM FAMILY PROTEIN"/>
    <property type="match status" value="1"/>
</dbReference>
<dbReference type="InterPro" id="IPR052514">
    <property type="entry name" value="SAM-dependent_MTase"/>
</dbReference>
<dbReference type="NCBIfam" id="TIGR01444">
    <property type="entry name" value="fkbM_fam"/>
    <property type="match status" value="1"/>
</dbReference>
<proteinExistence type="predicted"/>